<keyword evidence="6" id="KW-0732">Signal</keyword>
<dbReference type="SMART" id="SM00020">
    <property type="entry name" value="Tryp_SPc"/>
    <property type="match status" value="1"/>
</dbReference>
<dbReference type="FunFam" id="2.40.10.10:FF:000006">
    <property type="entry name" value="Serine proteinase stubble"/>
    <property type="match status" value="1"/>
</dbReference>
<evidence type="ECO:0000256" key="4">
    <source>
        <dbReference type="ARBA" id="ARBA00023157"/>
    </source>
</evidence>
<dbReference type="PROSITE" id="PS50240">
    <property type="entry name" value="TRYPSIN_DOM"/>
    <property type="match status" value="1"/>
</dbReference>
<evidence type="ECO:0000256" key="5">
    <source>
        <dbReference type="RuleBase" id="RU363034"/>
    </source>
</evidence>
<evidence type="ECO:0000313" key="8">
    <source>
        <dbReference type="EMBL" id="CAH1111119.1"/>
    </source>
</evidence>
<keyword evidence="1 5" id="KW-0645">Protease</keyword>
<dbReference type="InterPro" id="IPR001314">
    <property type="entry name" value="Peptidase_S1A"/>
</dbReference>
<dbReference type="CDD" id="cd00190">
    <property type="entry name" value="Tryp_SPc"/>
    <property type="match status" value="1"/>
</dbReference>
<dbReference type="OrthoDB" id="10012881at2759"/>
<protein>
    <recommendedName>
        <fullName evidence="7">Peptidase S1 domain-containing protein</fullName>
    </recommendedName>
</protein>
<dbReference type="EMBL" id="OV651817">
    <property type="protein sequence ID" value="CAH1111119.1"/>
    <property type="molecule type" value="Genomic_DNA"/>
</dbReference>
<dbReference type="InterPro" id="IPR033116">
    <property type="entry name" value="TRYPSIN_SER"/>
</dbReference>
<dbReference type="PANTHER" id="PTHR24252">
    <property type="entry name" value="ACROSIN-RELATED"/>
    <property type="match status" value="1"/>
</dbReference>
<dbReference type="Proteomes" id="UP001153636">
    <property type="component" value="Chromosome 5"/>
</dbReference>
<organism evidence="8 9">
    <name type="scientific">Psylliodes chrysocephalus</name>
    <dbReference type="NCBI Taxonomy" id="3402493"/>
    <lineage>
        <taxon>Eukaryota</taxon>
        <taxon>Metazoa</taxon>
        <taxon>Ecdysozoa</taxon>
        <taxon>Arthropoda</taxon>
        <taxon>Hexapoda</taxon>
        <taxon>Insecta</taxon>
        <taxon>Pterygota</taxon>
        <taxon>Neoptera</taxon>
        <taxon>Endopterygota</taxon>
        <taxon>Coleoptera</taxon>
        <taxon>Polyphaga</taxon>
        <taxon>Cucujiformia</taxon>
        <taxon>Chrysomeloidea</taxon>
        <taxon>Chrysomelidae</taxon>
        <taxon>Galerucinae</taxon>
        <taxon>Alticini</taxon>
        <taxon>Psylliodes</taxon>
    </lineage>
</organism>
<dbReference type="Pfam" id="PF00089">
    <property type="entry name" value="Trypsin"/>
    <property type="match status" value="1"/>
</dbReference>
<dbReference type="PROSITE" id="PS00135">
    <property type="entry name" value="TRYPSIN_SER"/>
    <property type="match status" value="1"/>
</dbReference>
<dbReference type="AlphaFoldDB" id="A0A9P0CZG7"/>
<dbReference type="InterPro" id="IPR001254">
    <property type="entry name" value="Trypsin_dom"/>
</dbReference>
<feature type="non-terminal residue" evidence="8">
    <location>
        <position position="407"/>
    </location>
</feature>
<dbReference type="Gene3D" id="2.40.10.10">
    <property type="entry name" value="Trypsin-like serine proteases"/>
    <property type="match status" value="1"/>
</dbReference>
<evidence type="ECO:0000256" key="1">
    <source>
        <dbReference type="ARBA" id="ARBA00022670"/>
    </source>
</evidence>
<sequence length="407" mass="45479">MHFLVFLISFGVSFVNCADGLVSKIFHDDLHPYRSQILYNNLKRSINSNEPSLPDNFALPRKPSKIYKPYQKPFTVYKNTIIRAPAKTDEDTISNLVTENVVETKPITIRKNGSNIHHQFFGTPQKANVFDWFLGLVGIRQPDPNAPTVEPMKNCPPCKCGQSFKNVRIVGGIETMVNEYPWMTALLYNNRFYCGASLINSRYCLTAGHCVNGFNKDKITAVFLDHDRSNSFETNTIMRKIKNIYRHRGYGTGGSYNNDIAIIELEQEVPFSGLLRPVCLPPTGKSFSGIQGIVTGWGATKENGQTSNKLREVRVPILSNVDCKRTGYGDRITENMMCAGYTGGLKDSCQGDSGGPLHTKNGTVHQIVGIVSWGEGCAKPNYPGVYTRVNRYISWIKSNTKDACYCN</sequence>
<keyword evidence="4" id="KW-1015">Disulfide bond</keyword>
<dbReference type="InterPro" id="IPR009003">
    <property type="entry name" value="Peptidase_S1_PA"/>
</dbReference>
<accession>A0A9P0CZG7</accession>
<evidence type="ECO:0000256" key="2">
    <source>
        <dbReference type="ARBA" id="ARBA00022801"/>
    </source>
</evidence>
<dbReference type="GO" id="GO:0006508">
    <property type="term" value="P:proteolysis"/>
    <property type="evidence" value="ECO:0007669"/>
    <property type="project" value="UniProtKB-KW"/>
</dbReference>
<keyword evidence="3 5" id="KW-0720">Serine protease</keyword>
<evidence type="ECO:0000256" key="6">
    <source>
        <dbReference type="SAM" id="SignalP"/>
    </source>
</evidence>
<keyword evidence="9" id="KW-1185">Reference proteome</keyword>
<feature type="chain" id="PRO_5040256500" description="Peptidase S1 domain-containing protein" evidence="6">
    <location>
        <begin position="18"/>
        <end position="407"/>
    </location>
</feature>
<proteinExistence type="predicted"/>
<dbReference type="InterPro" id="IPR043504">
    <property type="entry name" value="Peptidase_S1_PA_chymotrypsin"/>
</dbReference>
<evidence type="ECO:0000259" key="7">
    <source>
        <dbReference type="PROSITE" id="PS50240"/>
    </source>
</evidence>
<feature type="signal peptide" evidence="6">
    <location>
        <begin position="1"/>
        <end position="17"/>
    </location>
</feature>
<keyword evidence="2 5" id="KW-0378">Hydrolase</keyword>
<dbReference type="PANTHER" id="PTHR24252:SF18">
    <property type="entry name" value="OVOCHYMASE 1"/>
    <property type="match status" value="1"/>
</dbReference>
<dbReference type="PROSITE" id="PS00134">
    <property type="entry name" value="TRYPSIN_HIS"/>
    <property type="match status" value="1"/>
</dbReference>
<dbReference type="SUPFAM" id="SSF50494">
    <property type="entry name" value="Trypsin-like serine proteases"/>
    <property type="match status" value="1"/>
</dbReference>
<feature type="domain" description="Peptidase S1" evidence="7">
    <location>
        <begin position="169"/>
        <end position="401"/>
    </location>
</feature>
<reference evidence="8" key="1">
    <citation type="submission" date="2022-01" db="EMBL/GenBank/DDBJ databases">
        <authorList>
            <person name="King R."/>
        </authorList>
    </citation>
    <scope>NUCLEOTIDE SEQUENCE</scope>
</reference>
<dbReference type="PRINTS" id="PR00722">
    <property type="entry name" value="CHYMOTRYPSIN"/>
</dbReference>
<evidence type="ECO:0000313" key="9">
    <source>
        <dbReference type="Proteomes" id="UP001153636"/>
    </source>
</evidence>
<evidence type="ECO:0000256" key="3">
    <source>
        <dbReference type="ARBA" id="ARBA00022825"/>
    </source>
</evidence>
<name>A0A9P0CZG7_9CUCU</name>
<gene>
    <name evidence="8" type="ORF">PSYICH_LOCUS11023</name>
</gene>
<dbReference type="GO" id="GO:0004252">
    <property type="term" value="F:serine-type endopeptidase activity"/>
    <property type="evidence" value="ECO:0007669"/>
    <property type="project" value="InterPro"/>
</dbReference>
<dbReference type="InterPro" id="IPR018114">
    <property type="entry name" value="TRYPSIN_HIS"/>
</dbReference>